<evidence type="ECO:0000256" key="6">
    <source>
        <dbReference type="ARBA" id="ARBA00037982"/>
    </source>
</evidence>
<dbReference type="Gene3D" id="1.10.510.10">
    <property type="entry name" value="Transferase(Phosphotransferase) domain 1"/>
    <property type="match status" value="1"/>
</dbReference>
<dbReference type="PROSITE" id="PS00107">
    <property type="entry name" value="PROTEIN_KINASE_ATP"/>
    <property type="match status" value="1"/>
</dbReference>
<dbReference type="PANTHER" id="PTHR11042">
    <property type="entry name" value="EUKARYOTIC TRANSLATION INITIATION FACTOR 2-ALPHA KINASE EIF2-ALPHA KINASE -RELATED"/>
    <property type="match status" value="1"/>
</dbReference>
<dbReference type="InterPro" id="IPR017441">
    <property type="entry name" value="Protein_kinase_ATP_BS"/>
</dbReference>
<accession>A0A7S3PG18</accession>
<dbReference type="PROSITE" id="PS50011">
    <property type="entry name" value="PROTEIN_KINASE_DOM"/>
    <property type="match status" value="1"/>
</dbReference>
<dbReference type="InterPro" id="IPR011009">
    <property type="entry name" value="Kinase-like_dom_sf"/>
</dbReference>
<evidence type="ECO:0000313" key="10">
    <source>
        <dbReference type="EMBL" id="CAE0434380.1"/>
    </source>
</evidence>
<evidence type="ECO:0000256" key="3">
    <source>
        <dbReference type="ARBA" id="ARBA00022777"/>
    </source>
</evidence>
<sequence>MEVNISGTKSESPIQSKTRAPSVSDVGLSASGRAMRERFFFISLIGLVGMFHTYNSLTTWEYVPGINAVTESGSVAPPREPLHALLADGNQENPCSLEDVLQMHQRSDVDEVPNVFEYKALIDVQFIRPLQKQHEAGLHLFMEFPGMNFYRAVLDDECHAFVWKVKDGIRVDTLMKLDQFESSVLGYAFEPYLANVFVLFRYDAHRYILDLLLKMYETISDNKPSEFLPPPLSLNQLSTKPWSIDEVVALKHQELCVECGYIKNLKDKDSVEYLRRMYPSCSNLFNIPGFRGKITQVDVEDMGREFRGYGSTKSMVLYVGSLGGVPVDVLRLPLESDKSLVLKGFIAVASTENFNFWIYRSEALQALNMFRSIFSSKIKGSNDVHNFKTVYDSKWKLSSMASQKDFMEMNRLQWDDIDSTFNAHDVLGSGAFGTIFRVRYRGQIVALKLSYKSMLKEGIMMAAITRSRKVTRLIGTVGIRESAEIKETGLLMEYYRGNNMHETFLNCPNDTALALAAADVAEGLGHLHRSKYAHLDVKGRNVMIDNTTNRVVLVDLGVGAEFGTHSSAGTDHYKSNEQKSIIKPPISGAIDIYALGATLTKLSKTRCIKIPKSGLKPKVSSSVLCRLNTLFVAADPSIRPSDSEAQSILMNAANKRLKKKFVPSQIVKLSDIDGVMPLKTLIVQILNQLINIHALGAFAMIKKDVQLIIMHSQRYGNSPGNKEMADEFAFLVAPPSADSRLTTFDAVETRMDNDINMFCNFTNSMTDGLRESWIGPLKASCASKELPTASKLLSIVDNGKKVKVNTRIHRFENMKYLQTQYPNH</sequence>
<dbReference type="EMBL" id="HBIN01006398">
    <property type="protein sequence ID" value="CAE0434380.1"/>
    <property type="molecule type" value="Transcribed_RNA"/>
</dbReference>
<dbReference type="PROSITE" id="PS00108">
    <property type="entry name" value="PROTEIN_KINASE_ST"/>
    <property type="match status" value="1"/>
</dbReference>
<evidence type="ECO:0000256" key="2">
    <source>
        <dbReference type="ARBA" id="ARBA00022741"/>
    </source>
</evidence>
<protein>
    <recommendedName>
        <fullName evidence="9">Protein kinase domain-containing protein</fullName>
    </recommendedName>
</protein>
<dbReference type="InterPro" id="IPR008271">
    <property type="entry name" value="Ser/Thr_kinase_AS"/>
</dbReference>
<evidence type="ECO:0000256" key="1">
    <source>
        <dbReference type="ARBA" id="ARBA00022679"/>
    </source>
</evidence>
<dbReference type="SUPFAM" id="SSF56112">
    <property type="entry name" value="Protein kinase-like (PK-like)"/>
    <property type="match status" value="1"/>
</dbReference>
<gene>
    <name evidence="10" type="ORF">ASTO00021_LOCUS4678</name>
</gene>
<evidence type="ECO:0000256" key="4">
    <source>
        <dbReference type="ARBA" id="ARBA00022840"/>
    </source>
</evidence>
<keyword evidence="5" id="KW-0652">Protein synthesis inhibitor</keyword>
<feature type="region of interest" description="Disordered" evidence="8">
    <location>
        <begin position="1"/>
        <end position="26"/>
    </location>
</feature>
<name>A0A7S3PG18_9STRA</name>
<keyword evidence="2 7" id="KW-0547">Nucleotide-binding</keyword>
<dbReference type="InterPro" id="IPR000719">
    <property type="entry name" value="Prot_kinase_dom"/>
</dbReference>
<dbReference type="GO" id="GO:0005634">
    <property type="term" value="C:nucleus"/>
    <property type="evidence" value="ECO:0007669"/>
    <property type="project" value="TreeGrafter"/>
</dbReference>
<dbReference type="GO" id="GO:0005524">
    <property type="term" value="F:ATP binding"/>
    <property type="evidence" value="ECO:0007669"/>
    <property type="project" value="UniProtKB-UniRule"/>
</dbReference>
<dbReference type="GO" id="GO:0005737">
    <property type="term" value="C:cytoplasm"/>
    <property type="evidence" value="ECO:0007669"/>
    <property type="project" value="TreeGrafter"/>
</dbReference>
<dbReference type="GO" id="GO:0017148">
    <property type="term" value="P:negative regulation of translation"/>
    <property type="evidence" value="ECO:0007669"/>
    <property type="project" value="UniProtKB-KW"/>
</dbReference>
<dbReference type="Pfam" id="PF00069">
    <property type="entry name" value="Pkinase"/>
    <property type="match status" value="1"/>
</dbReference>
<comment type="similarity">
    <text evidence="6">Belongs to the protein kinase superfamily. Ser/Thr protein kinase family. GCN2 subfamily.</text>
</comment>
<evidence type="ECO:0000259" key="9">
    <source>
        <dbReference type="PROSITE" id="PS50011"/>
    </source>
</evidence>
<dbReference type="SMART" id="SM00220">
    <property type="entry name" value="S_TKc"/>
    <property type="match status" value="1"/>
</dbReference>
<feature type="compositionally biased region" description="Polar residues" evidence="8">
    <location>
        <begin position="1"/>
        <end position="21"/>
    </location>
</feature>
<keyword evidence="1" id="KW-0808">Transferase</keyword>
<dbReference type="PANTHER" id="PTHR11042:SF178">
    <property type="entry name" value="EUKARYOTIC TRANSLATION INITIATION FACTOR 2-ALPHA KINASE 1"/>
    <property type="match status" value="1"/>
</dbReference>
<reference evidence="10" key="1">
    <citation type="submission" date="2021-01" db="EMBL/GenBank/DDBJ databases">
        <authorList>
            <person name="Corre E."/>
            <person name="Pelletier E."/>
            <person name="Niang G."/>
            <person name="Scheremetjew M."/>
            <person name="Finn R."/>
            <person name="Kale V."/>
            <person name="Holt S."/>
            <person name="Cochrane G."/>
            <person name="Meng A."/>
            <person name="Brown T."/>
            <person name="Cohen L."/>
        </authorList>
    </citation>
    <scope>NUCLEOTIDE SEQUENCE</scope>
    <source>
        <strain evidence="10">GSBS06</strain>
    </source>
</reference>
<dbReference type="InterPro" id="IPR050339">
    <property type="entry name" value="CC_SR_Kinase"/>
</dbReference>
<evidence type="ECO:0000256" key="5">
    <source>
        <dbReference type="ARBA" id="ARBA00023193"/>
    </source>
</evidence>
<feature type="binding site" evidence="7">
    <location>
        <position position="448"/>
    </location>
    <ligand>
        <name>ATP</name>
        <dbReference type="ChEBI" id="CHEBI:30616"/>
    </ligand>
</feature>
<keyword evidence="3" id="KW-0418">Kinase</keyword>
<proteinExistence type="inferred from homology"/>
<keyword evidence="4 7" id="KW-0067">ATP-binding</keyword>
<feature type="domain" description="Protein kinase" evidence="9">
    <location>
        <begin position="421"/>
        <end position="676"/>
    </location>
</feature>
<evidence type="ECO:0000256" key="7">
    <source>
        <dbReference type="PROSITE-ProRule" id="PRU10141"/>
    </source>
</evidence>
<organism evidence="10">
    <name type="scientific">Aplanochytrium stocchinoi</name>
    <dbReference type="NCBI Taxonomy" id="215587"/>
    <lineage>
        <taxon>Eukaryota</taxon>
        <taxon>Sar</taxon>
        <taxon>Stramenopiles</taxon>
        <taxon>Bigyra</taxon>
        <taxon>Labyrinthulomycetes</taxon>
        <taxon>Thraustochytrida</taxon>
        <taxon>Thraustochytriidae</taxon>
        <taxon>Aplanochytrium</taxon>
    </lineage>
</organism>
<evidence type="ECO:0000256" key="8">
    <source>
        <dbReference type="SAM" id="MobiDB-lite"/>
    </source>
</evidence>
<dbReference type="AlphaFoldDB" id="A0A7S3PG18"/>
<dbReference type="GO" id="GO:0004672">
    <property type="term" value="F:protein kinase activity"/>
    <property type="evidence" value="ECO:0007669"/>
    <property type="project" value="InterPro"/>
</dbReference>